<dbReference type="Proteomes" id="UP000320216">
    <property type="component" value="Chromosome"/>
</dbReference>
<keyword evidence="2" id="KW-0472">Membrane</keyword>
<gene>
    <name evidence="3" type="ORF">FPZ11_03635</name>
</gene>
<evidence type="ECO:0000313" key="3">
    <source>
        <dbReference type="EMBL" id="QDZ13991.1"/>
    </source>
</evidence>
<keyword evidence="2" id="KW-0812">Transmembrane</keyword>
<name>A0A5B8M1S2_9MICO</name>
<feature type="transmembrane region" description="Helical" evidence="2">
    <location>
        <begin position="21"/>
        <end position="41"/>
    </location>
</feature>
<protein>
    <recommendedName>
        <fullName evidence="5">4-hydroxybenzoate polyprenyltransferase</fullName>
    </recommendedName>
</protein>
<evidence type="ECO:0000256" key="1">
    <source>
        <dbReference type="SAM" id="MobiDB-lite"/>
    </source>
</evidence>
<keyword evidence="4" id="KW-1185">Reference proteome</keyword>
<evidence type="ECO:0000256" key="2">
    <source>
        <dbReference type="SAM" id="Phobius"/>
    </source>
</evidence>
<proteinExistence type="predicted"/>
<feature type="region of interest" description="Disordered" evidence="1">
    <location>
        <begin position="50"/>
        <end position="78"/>
    </location>
</feature>
<dbReference type="KEGG" id="huw:FPZ11_03635"/>
<dbReference type="EMBL" id="CP042305">
    <property type="protein sequence ID" value="QDZ13991.1"/>
    <property type="molecule type" value="Genomic_DNA"/>
</dbReference>
<accession>A0A5B8M1S2</accession>
<dbReference type="AlphaFoldDB" id="A0A5B8M1S2"/>
<sequence length="78" mass="8158">MSIVAAAIAEGTSNAYGVQPWVLGIVVLCVFAVLAFVTWTYRDVANRHSHKAEADAAQHAGAPGAYHHGAGHPGPEEH</sequence>
<organism evidence="3 4">
    <name type="scientific">Humibacter ginsenosidimutans</name>
    <dbReference type="NCBI Taxonomy" id="2599293"/>
    <lineage>
        <taxon>Bacteria</taxon>
        <taxon>Bacillati</taxon>
        <taxon>Actinomycetota</taxon>
        <taxon>Actinomycetes</taxon>
        <taxon>Micrococcales</taxon>
        <taxon>Microbacteriaceae</taxon>
        <taxon>Humibacter</taxon>
    </lineage>
</organism>
<evidence type="ECO:0000313" key="4">
    <source>
        <dbReference type="Proteomes" id="UP000320216"/>
    </source>
</evidence>
<feature type="compositionally biased region" description="Low complexity" evidence="1">
    <location>
        <begin position="57"/>
        <end position="68"/>
    </location>
</feature>
<reference evidence="3 4" key="1">
    <citation type="submission" date="2019-07" db="EMBL/GenBank/DDBJ databases">
        <title>Full genome sequence of Humibacter sp. WJ7-1.</title>
        <authorList>
            <person name="Im W.-T."/>
        </authorList>
    </citation>
    <scope>NUCLEOTIDE SEQUENCE [LARGE SCALE GENOMIC DNA]</scope>
    <source>
        <strain evidence="3 4">WJ7-1</strain>
    </source>
</reference>
<dbReference type="RefSeq" id="WP_146318452.1">
    <property type="nucleotide sequence ID" value="NZ_CP042305.1"/>
</dbReference>
<keyword evidence="2" id="KW-1133">Transmembrane helix</keyword>
<evidence type="ECO:0008006" key="5">
    <source>
        <dbReference type="Google" id="ProtNLM"/>
    </source>
</evidence>